<comment type="caution">
    <text evidence="9">The sequence shown here is derived from an EMBL/GenBank/DDBJ whole genome shotgun (WGS) entry which is preliminary data.</text>
</comment>
<evidence type="ECO:0000256" key="8">
    <source>
        <dbReference type="RuleBase" id="RU363041"/>
    </source>
</evidence>
<evidence type="ECO:0000313" key="10">
    <source>
        <dbReference type="Proteomes" id="UP000319516"/>
    </source>
</evidence>
<evidence type="ECO:0000256" key="3">
    <source>
        <dbReference type="ARBA" id="ARBA00022448"/>
    </source>
</evidence>
<dbReference type="InterPro" id="IPR002781">
    <property type="entry name" value="TM_pro_TauE-like"/>
</dbReference>
<evidence type="ECO:0000256" key="1">
    <source>
        <dbReference type="ARBA" id="ARBA00004651"/>
    </source>
</evidence>
<keyword evidence="10" id="KW-1185">Reference proteome</keyword>
<dbReference type="AlphaFoldDB" id="A0A542YRW4"/>
<evidence type="ECO:0000256" key="5">
    <source>
        <dbReference type="ARBA" id="ARBA00022692"/>
    </source>
</evidence>
<keyword evidence="4 8" id="KW-1003">Cell membrane</keyword>
<dbReference type="Proteomes" id="UP000319516">
    <property type="component" value="Unassembled WGS sequence"/>
</dbReference>
<dbReference type="GO" id="GO:0005886">
    <property type="term" value="C:plasma membrane"/>
    <property type="evidence" value="ECO:0007669"/>
    <property type="project" value="UniProtKB-SubCell"/>
</dbReference>
<name>A0A542YRW4_9MICO</name>
<feature type="transmembrane region" description="Helical" evidence="8">
    <location>
        <begin position="237"/>
        <end position="255"/>
    </location>
</feature>
<evidence type="ECO:0000256" key="6">
    <source>
        <dbReference type="ARBA" id="ARBA00022989"/>
    </source>
</evidence>
<feature type="transmembrane region" description="Helical" evidence="8">
    <location>
        <begin position="105"/>
        <end position="122"/>
    </location>
</feature>
<sequence>MTGDPSLGLLVLMGLAALTAGWIDAVVGGGGLVQLPALMVGFPAAAPVQILATNKLSSVFGTAVSSVTYYRRVRPDLRTALPMAGLAFVGSLGGALLASRIPKEAFNPIILVVLVGVGAYTLAKPSMGTMSALRFHGSRRHVVLAGLVGFVVGSYDGLLGPGTGSFLVFALVGLLGYGFLQASAKAKIANLATNLAALCIFIPMGAVMWKVGLLMGLCNLAGGYLGARTAVARGSGFVRAVFVVVVGAFVLKIGWDTVVQFTG</sequence>
<reference evidence="9 10" key="1">
    <citation type="submission" date="2019-06" db="EMBL/GenBank/DDBJ databases">
        <title>Sequencing the genomes of 1000 actinobacteria strains.</title>
        <authorList>
            <person name="Klenk H.-P."/>
        </authorList>
    </citation>
    <scope>NUCLEOTIDE SEQUENCE [LARGE SCALE GENOMIC DNA]</scope>
    <source>
        <strain evidence="9 10">DSM 12335</strain>
    </source>
</reference>
<keyword evidence="7 8" id="KW-0472">Membrane</keyword>
<comment type="subcellular location">
    <subcellularLocation>
        <location evidence="1 8">Cell membrane</location>
        <topology evidence="1 8">Multi-pass membrane protein</topology>
    </subcellularLocation>
</comment>
<feature type="transmembrane region" description="Helical" evidence="8">
    <location>
        <begin position="166"/>
        <end position="183"/>
    </location>
</feature>
<proteinExistence type="inferred from homology"/>
<evidence type="ECO:0000256" key="2">
    <source>
        <dbReference type="ARBA" id="ARBA00009142"/>
    </source>
</evidence>
<dbReference type="PANTHER" id="PTHR30269:SF0">
    <property type="entry name" value="MEMBRANE TRANSPORTER PROTEIN YFCA-RELATED"/>
    <property type="match status" value="1"/>
</dbReference>
<accession>A0A542YRW4</accession>
<evidence type="ECO:0000256" key="4">
    <source>
        <dbReference type="ARBA" id="ARBA00022475"/>
    </source>
</evidence>
<dbReference type="Pfam" id="PF01925">
    <property type="entry name" value="TauE"/>
    <property type="match status" value="1"/>
</dbReference>
<comment type="similarity">
    <text evidence="2 8">Belongs to the 4-toluene sulfonate uptake permease (TSUP) (TC 2.A.102) family.</text>
</comment>
<dbReference type="PANTHER" id="PTHR30269">
    <property type="entry name" value="TRANSMEMBRANE PROTEIN YFCA"/>
    <property type="match status" value="1"/>
</dbReference>
<keyword evidence="6 8" id="KW-1133">Transmembrane helix</keyword>
<keyword evidence="5 8" id="KW-0812">Transmembrane</keyword>
<dbReference type="InterPro" id="IPR052017">
    <property type="entry name" value="TSUP"/>
</dbReference>
<gene>
    <name evidence="9" type="ORF">FB467_1919</name>
</gene>
<keyword evidence="3" id="KW-0813">Transport</keyword>
<dbReference type="EMBL" id="VFOP01000001">
    <property type="protein sequence ID" value="TQL50801.1"/>
    <property type="molecule type" value="Genomic_DNA"/>
</dbReference>
<feature type="transmembrane region" description="Helical" evidence="8">
    <location>
        <begin position="80"/>
        <end position="99"/>
    </location>
</feature>
<evidence type="ECO:0000256" key="7">
    <source>
        <dbReference type="ARBA" id="ARBA00023136"/>
    </source>
</evidence>
<organism evidence="9 10">
    <name type="scientific">Ornithinicoccus hortensis</name>
    <dbReference type="NCBI Taxonomy" id="82346"/>
    <lineage>
        <taxon>Bacteria</taxon>
        <taxon>Bacillati</taxon>
        <taxon>Actinomycetota</taxon>
        <taxon>Actinomycetes</taxon>
        <taxon>Micrococcales</taxon>
        <taxon>Intrasporangiaceae</taxon>
        <taxon>Ornithinicoccus</taxon>
    </lineage>
</organism>
<evidence type="ECO:0000313" key="9">
    <source>
        <dbReference type="EMBL" id="TQL50801.1"/>
    </source>
</evidence>
<protein>
    <recommendedName>
        <fullName evidence="8">Probable membrane transporter protein</fullName>
    </recommendedName>
</protein>
<feature type="transmembrane region" description="Helical" evidence="8">
    <location>
        <begin position="195"/>
        <end position="217"/>
    </location>
</feature>